<dbReference type="Proteomes" id="UP000233419">
    <property type="component" value="Chromosome"/>
</dbReference>
<evidence type="ECO:0000259" key="7">
    <source>
        <dbReference type="Pfam" id="PF02687"/>
    </source>
</evidence>
<dbReference type="PANTHER" id="PTHR30287">
    <property type="entry name" value="MEMBRANE COMPONENT OF PREDICTED ABC SUPERFAMILY METABOLITE UPTAKE TRANSPORTER"/>
    <property type="match status" value="1"/>
</dbReference>
<evidence type="ECO:0000256" key="3">
    <source>
        <dbReference type="ARBA" id="ARBA00022692"/>
    </source>
</evidence>
<proteinExistence type="predicted"/>
<dbReference type="EMBL" id="CP025257">
    <property type="protein sequence ID" value="AUF83622.1"/>
    <property type="molecule type" value="Genomic_DNA"/>
</dbReference>
<evidence type="ECO:0000256" key="6">
    <source>
        <dbReference type="SAM" id="Phobius"/>
    </source>
</evidence>
<keyword evidence="3 6" id="KW-0812">Transmembrane</keyword>
<keyword evidence="4 6" id="KW-1133">Transmembrane helix</keyword>
<protein>
    <submittedName>
        <fullName evidence="8">ABC transporter permease</fullName>
    </submittedName>
</protein>
<keyword evidence="9" id="KW-1185">Reference proteome</keyword>
<dbReference type="KEGG" id="msyr:CXP39_02300"/>
<keyword evidence="2" id="KW-1003">Cell membrane</keyword>
<dbReference type="InterPro" id="IPR038766">
    <property type="entry name" value="Membrane_comp_ABC_pdt"/>
</dbReference>
<evidence type="ECO:0000313" key="8">
    <source>
        <dbReference type="EMBL" id="AUF83622.1"/>
    </source>
</evidence>
<feature type="transmembrane region" description="Helical" evidence="6">
    <location>
        <begin position="863"/>
        <end position="883"/>
    </location>
</feature>
<feature type="transmembrane region" description="Helical" evidence="6">
    <location>
        <begin position="1744"/>
        <end position="1764"/>
    </location>
</feature>
<dbReference type="OrthoDB" id="393121at2"/>
<sequence>MKKQNNFFLLLKQGIKGIFKFRIQFIIIMILAFLSTFILSTSLSITVRLNNSYNQIVKSVPRFDYSTSLYTGRKSVNGGDTTPTFIPLNDFMNFDNVGIYDSQTEETVQVDYNFTLNSYYLQKFNDPTNHEYSFKETFLTRLFEGNSLNPQANSEFKTNFSKLTNDNRDEWAKTQKNIMTNEIILSLKAFADSSQKFSLSNPEKIEEKYLNNTMAGEMVKEPNFIDTIISAKHKYESAKTSEEKEQAWANVSLEKRDFYSYIQIVATTVVEWLKSEYEVLFLKDGGPFKGQDIENSGELFYEVVSGYKFNKEQAIRPEYIVSDENYYTLDTKLGSEFSKTNENQYLYNSIELDQEQIKQGVSIRNHFLEKKGFRGIVNQTAAKIVEKDGKKIISDASFLGNTAEFKTFKYLDQEQSILQRMDAYENFDLNDYFDDHYKAIIDNDEEEAMKDPNKEIPEKPEDIDWNNFGNQTRVSAYQYHLQQTAKVSGYKANFRKETYIFDSISQIRYRAVILNNRDNMNFTILDGRNALNRGEILLSQQYARANKIKLNDHLRIGDALYKVVGFATDTYSYFPTADPDFPVPQTKTSAIIYAYRDTIRDLTSGISSGQSERSATQSFNFFLTGTENQYKTDVNKFLALQMNVGKSLKSNYEYLNSGTSSEKIKSFFKTVKFADSNFRLSWTLQPLALRVFNIITVIASLVIAIIAIIALIICIKKTIHFNAKQIGILKAIGTNPWMIAVSYIAQSLIIAFIVIPLGWLAGVGMQIPFSSMFISYFSSPYHGFIFEGISLAISFVAFGVLAIIISLVCAFLLTNKSVMDILVVNTKWSSSKLINKLKNGVFKNSKFTLKFSLTLASSGKKPIALLVTVIAFSSILISTGLAIPSVALNAQKSYYKSVKYANAYQNKDTTLNSPLSKPAYSFWEGQDVLEADFIDDKLDMDGTGVGYGYYKTPKNYNSSTFDATPFSKYLYSSGNQTDEFKVQSSFEYLTSNPETIFNTVSDYFGNHFYTVLGQAFSIGMIDQMFAMILNSKESLNPKISDANWNDEAKLAMVRQISSSVTESIPTLIKAVMGSVSGVGPGNSESNNWKQQIIDVLMSEVPPYVKGYIQKESRLEQYSLGYNFEQFIPKKESISTELNVSSDRYNNVGITGLDKSQVAYKLDQESEERAFFDRKTIKALEKVFNSSNPQADASINDIEFNGTKVYDKATNTLTAPVITNQQSRTVYKLKKDQTLTNLETTSKVLQLAKNGIELPKQAWIYNDNDYVNSDYYTNSKIKAIDDSGETRSYADFAKTRTGVIEGEESYLNPFALDNNKFTYSKQYNQVNYGSNKLKDKASMFNDFSYNVDGELQATLIRPYYEYKNLELFIPYSQLENGAGVEMFLNGYSPGNISKHNQWYEKDVPSRNVPKAVQKAWQTEENQNEKYLLVRPFDTSYTLGDVENQGMSNLLSQPKYWFKYALTGDIPALKQGLNIKTNYINKDLIVNIKAVGNMTSYNEKIIVMDSSLANLIGNYSTARKIGIKDTTFDYSTKVPAGEIDQSTGTISDKFDRYKLRDANSKDVLNTNWWELTYMGKQALDYAPLYWHNGKYSNVEEPLGLTSGISYLSAGNTGQYALGLGGNLANNFVESMIESQKLLSTSKDLINQISVLAASIGMLLIIAVIITAALLIMLVGDIYISQYQKFMILMRALGYSNWKVQKYAFGTVTIFGLLVWILATAVTWGLIALGILGIYALGLAVPFGVSWWPPVISFVIIMSSFIGSLVVSSGKIRRGNPSELMTGFGD</sequence>
<dbReference type="RefSeq" id="WP_027048029.1">
    <property type="nucleotide sequence ID" value="NZ_CP025257.1"/>
</dbReference>
<dbReference type="GO" id="GO:0005886">
    <property type="term" value="C:plasma membrane"/>
    <property type="evidence" value="ECO:0007669"/>
    <property type="project" value="UniProtKB-SubCell"/>
</dbReference>
<evidence type="ECO:0000256" key="1">
    <source>
        <dbReference type="ARBA" id="ARBA00004651"/>
    </source>
</evidence>
<accession>A0A2K9BRJ2</accession>
<feature type="transmembrane region" description="Helical" evidence="6">
    <location>
        <begin position="781"/>
        <end position="813"/>
    </location>
</feature>
<evidence type="ECO:0000256" key="5">
    <source>
        <dbReference type="ARBA" id="ARBA00023136"/>
    </source>
</evidence>
<feature type="transmembrane region" description="Helical" evidence="6">
    <location>
        <begin position="1646"/>
        <end position="1679"/>
    </location>
</feature>
<name>A0A2K9BRJ2_9MOLU</name>
<feature type="transmembrane region" description="Helical" evidence="6">
    <location>
        <begin position="736"/>
        <end position="761"/>
    </location>
</feature>
<feature type="transmembrane region" description="Helical" evidence="6">
    <location>
        <begin position="21"/>
        <end position="45"/>
    </location>
</feature>
<feature type="domain" description="ABC3 transporter permease C-terminal" evidence="7">
    <location>
        <begin position="1656"/>
        <end position="1774"/>
    </location>
</feature>
<comment type="subcellular location">
    <subcellularLocation>
        <location evidence="1">Cell membrane</location>
        <topology evidence="1">Multi-pass membrane protein</topology>
    </subcellularLocation>
</comment>
<organism evidence="8 9">
    <name type="scientific">Mesoplasma syrphidae</name>
    <dbReference type="NCBI Taxonomy" id="225999"/>
    <lineage>
        <taxon>Bacteria</taxon>
        <taxon>Bacillati</taxon>
        <taxon>Mycoplasmatota</taxon>
        <taxon>Mollicutes</taxon>
        <taxon>Entomoplasmatales</taxon>
        <taxon>Entomoplasmataceae</taxon>
        <taxon>Mesoplasma</taxon>
    </lineage>
</organism>
<dbReference type="PANTHER" id="PTHR30287:SF2">
    <property type="entry name" value="BLL1001 PROTEIN"/>
    <property type="match status" value="1"/>
</dbReference>
<gene>
    <name evidence="8" type="ORF">CXP39_02300</name>
</gene>
<feature type="transmembrane region" description="Helical" evidence="6">
    <location>
        <begin position="1700"/>
        <end position="1732"/>
    </location>
</feature>
<dbReference type="Pfam" id="PF02687">
    <property type="entry name" value="FtsX"/>
    <property type="match status" value="2"/>
</dbReference>
<keyword evidence="5 6" id="KW-0472">Membrane</keyword>
<feature type="domain" description="ABC3 transporter permease C-terminal" evidence="7">
    <location>
        <begin position="698"/>
        <end position="817"/>
    </location>
</feature>
<feature type="transmembrane region" description="Helical" evidence="6">
    <location>
        <begin position="691"/>
        <end position="715"/>
    </location>
</feature>
<dbReference type="InterPro" id="IPR003838">
    <property type="entry name" value="ABC3_permease_C"/>
</dbReference>
<reference evidence="8 9" key="1">
    <citation type="submission" date="2017-12" db="EMBL/GenBank/DDBJ databases">
        <title>Mesoplasma syrphidae YJS, Complete Genome.</title>
        <authorList>
            <person name="Knight T.F."/>
            <person name="Citino T."/>
            <person name="Rubinstein R."/>
            <person name="Neuschaefer Z."/>
        </authorList>
    </citation>
    <scope>NUCLEOTIDE SEQUENCE [LARGE SCALE GENOMIC DNA]</scope>
    <source>
        <strain evidence="8 9">YJS</strain>
    </source>
</reference>
<evidence type="ECO:0000256" key="2">
    <source>
        <dbReference type="ARBA" id="ARBA00022475"/>
    </source>
</evidence>
<evidence type="ECO:0000256" key="4">
    <source>
        <dbReference type="ARBA" id="ARBA00022989"/>
    </source>
</evidence>
<evidence type="ECO:0000313" key="9">
    <source>
        <dbReference type="Proteomes" id="UP000233419"/>
    </source>
</evidence>